<evidence type="ECO:0000313" key="2">
    <source>
        <dbReference type="Proteomes" id="UP000298493"/>
    </source>
</evidence>
<reference evidence="1 2" key="1">
    <citation type="submission" date="2019-04" db="EMBL/GenBank/DDBJ databases">
        <title>High contiguity whole genome sequence and gene annotation resource for two Venturia nashicola isolates.</title>
        <authorList>
            <person name="Prokchorchik M."/>
            <person name="Won K."/>
            <person name="Lee Y."/>
            <person name="Choi E.D."/>
            <person name="Segonzac C."/>
            <person name="Sohn K.H."/>
        </authorList>
    </citation>
    <scope>NUCLEOTIDE SEQUENCE [LARGE SCALE GENOMIC DNA]</scope>
    <source>
        <strain evidence="1 2">PRI2</strain>
    </source>
</reference>
<gene>
    <name evidence="1" type="ORF">E6O75_ATG01638</name>
</gene>
<accession>A0A4Z1NRU7</accession>
<organism evidence="1 2">
    <name type="scientific">Venturia nashicola</name>
    <dbReference type="NCBI Taxonomy" id="86259"/>
    <lineage>
        <taxon>Eukaryota</taxon>
        <taxon>Fungi</taxon>
        <taxon>Dikarya</taxon>
        <taxon>Ascomycota</taxon>
        <taxon>Pezizomycotina</taxon>
        <taxon>Dothideomycetes</taxon>
        <taxon>Pleosporomycetidae</taxon>
        <taxon>Venturiales</taxon>
        <taxon>Venturiaceae</taxon>
        <taxon>Venturia</taxon>
    </lineage>
</organism>
<evidence type="ECO:0000313" key="1">
    <source>
        <dbReference type="EMBL" id="TID13660.1"/>
    </source>
</evidence>
<proteinExistence type="predicted"/>
<protein>
    <submittedName>
        <fullName evidence="1">Uncharacterized protein</fullName>
    </submittedName>
</protein>
<keyword evidence="2" id="KW-1185">Reference proteome</keyword>
<sequence>MVSAEALARLISARRISQSEDPSTEPPLCLLGTFNNGKGWDRANECGRDMHDKHVYFCGDSGASIVNKQSQIVVRTRIKTTFVLDCTPNEIVFHCPAGVTYRMHLTQCASGFQGVWIAKEK</sequence>
<dbReference type="AlphaFoldDB" id="A0A4Z1NRU7"/>
<name>A0A4Z1NRU7_9PEZI</name>
<dbReference type="Proteomes" id="UP000298493">
    <property type="component" value="Unassembled WGS sequence"/>
</dbReference>
<comment type="caution">
    <text evidence="1">The sequence shown here is derived from an EMBL/GenBank/DDBJ whole genome shotgun (WGS) entry which is preliminary data.</text>
</comment>
<dbReference type="EMBL" id="SNSC02000025">
    <property type="protein sequence ID" value="TID13660.1"/>
    <property type="molecule type" value="Genomic_DNA"/>
</dbReference>